<evidence type="ECO:0000313" key="3">
    <source>
        <dbReference type="Proteomes" id="UP001500936"/>
    </source>
</evidence>
<organism evidence="2 3">
    <name type="scientific">Nibrella viscosa</name>
    <dbReference type="NCBI Taxonomy" id="1084524"/>
    <lineage>
        <taxon>Bacteria</taxon>
        <taxon>Pseudomonadati</taxon>
        <taxon>Bacteroidota</taxon>
        <taxon>Cytophagia</taxon>
        <taxon>Cytophagales</taxon>
        <taxon>Spirosomataceae</taxon>
        <taxon>Nibrella</taxon>
    </lineage>
</organism>
<keyword evidence="3" id="KW-1185">Reference proteome</keyword>
<proteinExistence type="predicted"/>
<protein>
    <submittedName>
        <fullName evidence="2">Uncharacterized protein</fullName>
    </submittedName>
</protein>
<evidence type="ECO:0000256" key="1">
    <source>
        <dbReference type="SAM" id="MobiDB-lite"/>
    </source>
</evidence>
<name>A0ABP8KSM6_9BACT</name>
<sequence length="45" mass="4965">MTKKEHLTTEQALEAAIEKQLTGTTRQELNEPESSRLKDLGSPGP</sequence>
<accession>A0ABP8KSM6</accession>
<dbReference type="Proteomes" id="UP001500936">
    <property type="component" value="Unassembled WGS sequence"/>
</dbReference>
<dbReference type="RefSeq" id="WP_345270394.1">
    <property type="nucleotide sequence ID" value="NZ_BAABHB010000013.1"/>
</dbReference>
<reference evidence="3" key="1">
    <citation type="journal article" date="2019" name="Int. J. Syst. Evol. Microbiol.">
        <title>The Global Catalogue of Microorganisms (GCM) 10K type strain sequencing project: providing services to taxonomists for standard genome sequencing and annotation.</title>
        <authorList>
            <consortium name="The Broad Institute Genomics Platform"/>
            <consortium name="The Broad Institute Genome Sequencing Center for Infectious Disease"/>
            <person name="Wu L."/>
            <person name="Ma J."/>
        </authorList>
    </citation>
    <scope>NUCLEOTIDE SEQUENCE [LARGE SCALE GENOMIC DNA]</scope>
    <source>
        <strain evidence="3">JCM 17925</strain>
    </source>
</reference>
<dbReference type="EMBL" id="BAABHB010000013">
    <property type="protein sequence ID" value="GAA4415465.1"/>
    <property type="molecule type" value="Genomic_DNA"/>
</dbReference>
<comment type="caution">
    <text evidence="2">The sequence shown here is derived from an EMBL/GenBank/DDBJ whole genome shotgun (WGS) entry which is preliminary data.</text>
</comment>
<feature type="region of interest" description="Disordered" evidence="1">
    <location>
        <begin position="18"/>
        <end position="45"/>
    </location>
</feature>
<evidence type="ECO:0000313" key="2">
    <source>
        <dbReference type="EMBL" id="GAA4415465.1"/>
    </source>
</evidence>
<gene>
    <name evidence="2" type="ORF">GCM10023187_45960</name>
</gene>